<dbReference type="PANTHER" id="PTHR45801:SF5">
    <property type="entry name" value="OS05G0286100 PROTEIN"/>
    <property type="match status" value="1"/>
</dbReference>
<evidence type="ECO:0000256" key="5">
    <source>
        <dbReference type="ARBA" id="ARBA00023015"/>
    </source>
</evidence>
<dbReference type="GO" id="GO:0008270">
    <property type="term" value="F:zinc ion binding"/>
    <property type="evidence" value="ECO:0007669"/>
    <property type="project" value="UniProtKB-KW"/>
</dbReference>
<evidence type="ECO:0000313" key="11">
    <source>
        <dbReference type="Proteomes" id="UP000241394"/>
    </source>
</evidence>
<dbReference type="OrthoDB" id="1708403at2759"/>
<keyword evidence="3 8" id="KW-0863">Zinc-finger</keyword>
<dbReference type="SMART" id="SM00355">
    <property type="entry name" value="ZnF_C2H2"/>
    <property type="match status" value="1"/>
</dbReference>
<feature type="domain" description="C2H2-type" evidence="9">
    <location>
        <begin position="53"/>
        <end position="80"/>
    </location>
</feature>
<evidence type="ECO:0000256" key="8">
    <source>
        <dbReference type="PROSITE-ProRule" id="PRU00042"/>
    </source>
</evidence>
<dbReference type="InterPro" id="IPR013087">
    <property type="entry name" value="Znf_C2H2_type"/>
</dbReference>
<accession>A0A2R6QKC2</accession>
<evidence type="ECO:0000256" key="7">
    <source>
        <dbReference type="ARBA" id="ARBA00023242"/>
    </source>
</evidence>
<dbReference type="InterPro" id="IPR036236">
    <property type="entry name" value="Znf_C2H2_sf"/>
</dbReference>
<evidence type="ECO:0000259" key="9">
    <source>
        <dbReference type="PROSITE" id="PS50157"/>
    </source>
</evidence>
<dbReference type="PROSITE" id="PS00028">
    <property type="entry name" value="ZINC_FINGER_C2H2_1"/>
    <property type="match status" value="1"/>
</dbReference>
<organism evidence="10 11">
    <name type="scientific">Actinidia chinensis var. chinensis</name>
    <name type="common">Chinese soft-hair kiwi</name>
    <dbReference type="NCBI Taxonomy" id="1590841"/>
    <lineage>
        <taxon>Eukaryota</taxon>
        <taxon>Viridiplantae</taxon>
        <taxon>Streptophyta</taxon>
        <taxon>Embryophyta</taxon>
        <taxon>Tracheophyta</taxon>
        <taxon>Spermatophyta</taxon>
        <taxon>Magnoliopsida</taxon>
        <taxon>eudicotyledons</taxon>
        <taxon>Gunneridae</taxon>
        <taxon>Pentapetalae</taxon>
        <taxon>asterids</taxon>
        <taxon>Ericales</taxon>
        <taxon>Actinidiaceae</taxon>
        <taxon>Actinidia</taxon>
    </lineage>
</organism>
<gene>
    <name evidence="10" type="ORF">CEY00_Acc16839</name>
</gene>
<evidence type="ECO:0000256" key="1">
    <source>
        <dbReference type="ARBA" id="ARBA00004123"/>
    </source>
</evidence>
<keyword evidence="6" id="KW-0804">Transcription</keyword>
<keyword evidence="4" id="KW-0862">Zinc</keyword>
<dbReference type="EMBL" id="NKQK01000015">
    <property type="protein sequence ID" value="PSS09860.1"/>
    <property type="molecule type" value="Genomic_DNA"/>
</dbReference>
<dbReference type="SUPFAM" id="SSF57667">
    <property type="entry name" value="beta-beta-alpha zinc fingers"/>
    <property type="match status" value="1"/>
</dbReference>
<dbReference type="InParanoid" id="A0A2R6QKC2"/>
<comment type="caution">
    <text evidence="10">The sequence shown here is derived from an EMBL/GenBank/DDBJ whole genome shotgun (WGS) entry which is preliminary data.</text>
</comment>
<keyword evidence="7" id="KW-0539">Nucleus</keyword>
<evidence type="ECO:0000256" key="2">
    <source>
        <dbReference type="ARBA" id="ARBA00022723"/>
    </source>
</evidence>
<dbReference type="Pfam" id="PF13912">
    <property type="entry name" value="zf-C2H2_6"/>
    <property type="match status" value="1"/>
</dbReference>
<comment type="subcellular location">
    <subcellularLocation>
        <location evidence="1">Nucleus</location>
    </subcellularLocation>
</comment>
<dbReference type="Gramene" id="PSS09860">
    <property type="protein sequence ID" value="PSS09860"/>
    <property type="gene ID" value="CEY00_Acc16839"/>
</dbReference>
<dbReference type="PROSITE" id="PS50157">
    <property type="entry name" value="ZINC_FINGER_C2H2_2"/>
    <property type="match status" value="1"/>
</dbReference>
<dbReference type="GO" id="GO:0005634">
    <property type="term" value="C:nucleus"/>
    <property type="evidence" value="ECO:0007669"/>
    <property type="project" value="UniProtKB-SubCell"/>
</dbReference>
<keyword evidence="11" id="KW-1185">Reference proteome</keyword>
<evidence type="ECO:0000256" key="6">
    <source>
        <dbReference type="ARBA" id="ARBA00023163"/>
    </source>
</evidence>
<name>A0A2R6QKC2_ACTCC</name>
<keyword evidence="5" id="KW-0805">Transcription regulation</keyword>
<evidence type="ECO:0000256" key="3">
    <source>
        <dbReference type="ARBA" id="ARBA00022771"/>
    </source>
</evidence>
<dbReference type="PANTHER" id="PTHR45801">
    <property type="entry name" value="OS07G0101800 PROTEIN"/>
    <property type="match status" value="1"/>
</dbReference>
<reference evidence="11" key="2">
    <citation type="journal article" date="2018" name="BMC Genomics">
        <title>A manually annotated Actinidia chinensis var. chinensis (kiwifruit) genome highlights the challenges associated with draft genomes and gene prediction in plants.</title>
        <authorList>
            <person name="Pilkington S.M."/>
            <person name="Crowhurst R."/>
            <person name="Hilario E."/>
            <person name="Nardozza S."/>
            <person name="Fraser L."/>
            <person name="Peng Y."/>
            <person name="Gunaseelan K."/>
            <person name="Simpson R."/>
            <person name="Tahir J."/>
            <person name="Deroles S.C."/>
            <person name="Templeton K."/>
            <person name="Luo Z."/>
            <person name="Davy M."/>
            <person name="Cheng C."/>
            <person name="McNeilage M."/>
            <person name="Scaglione D."/>
            <person name="Liu Y."/>
            <person name="Zhang Q."/>
            <person name="Datson P."/>
            <person name="De Silva N."/>
            <person name="Gardiner S.E."/>
            <person name="Bassett H."/>
            <person name="Chagne D."/>
            <person name="McCallum J."/>
            <person name="Dzierzon H."/>
            <person name="Deng C."/>
            <person name="Wang Y.Y."/>
            <person name="Barron L."/>
            <person name="Manako K."/>
            <person name="Bowen J."/>
            <person name="Foster T.M."/>
            <person name="Erridge Z.A."/>
            <person name="Tiffin H."/>
            <person name="Waite C.N."/>
            <person name="Davies K.M."/>
            <person name="Grierson E.P."/>
            <person name="Laing W.A."/>
            <person name="Kirk R."/>
            <person name="Chen X."/>
            <person name="Wood M."/>
            <person name="Montefiori M."/>
            <person name="Brummell D.A."/>
            <person name="Schwinn K.E."/>
            <person name="Catanach A."/>
            <person name="Fullerton C."/>
            <person name="Li D."/>
            <person name="Meiyalaghan S."/>
            <person name="Nieuwenhuizen N."/>
            <person name="Read N."/>
            <person name="Prakash R."/>
            <person name="Hunter D."/>
            <person name="Zhang H."/>
            <person name="McKenzie M."/>
            <person name="Knabel M."/>
            <person name="Harris A."/>
            <person name="Allan A.C."/>
            <person name="Gleave A."/>
            <person name="Chen A."/>
            <person name="Janssen B.J."/>
            <person name="Plunkett B."/>
            <person name="Ampomah-Dwamena C."/>
            <person name="Voogd C."/>
            <person name="Leif D."/>
            <person name="Lafferty D."/>
            <person name="Souleyre E.J.F."/>
            <person name="Varkonyi-Gasic E."/>
            <person name="Gambi F."/>
            <person name="Hanley J."/>
            <person name="Yao J.L."/>
            <person name="Cheung J."/>
            <person name="David K.M."/>
            <person name="Warren B."/>
            <person name="Marsh K."/>
            <person name="Snowden K.C."/>
            <person name="Lin-Wang K."/>
            <person name="Brian L."/>
            <person name="Martinez-Sanchez M."/>
            <person name="Wang M."/>
            <person name="Ileperuma N."/>
            <person name="Macnee N."/>
            <person name="Campin R."/>
            <person name="McAtee P."/>
            <person name="Drummond R.S.M."/>
            <person name="Espley R.V."/>
            <person name="Ireland H.S."/>
            <person name="Wu R."/>
            <person name="Atkinson R.G."/>
            <person name="Karunairetnam S."/>
            <person name="Bulley S."/>
            <person name="Chunkath S."/>
            <person name="Hanley Z."/>
            <person name="Storey R."/>
            <person name="Thrimawithana A.H."/>
            <person name="Thomson S."/>
            <person name="David C."/>
            <person name="Testolin R."/>
            <person name="Huang H."/>
            <person name="Hellens R.P."/>
            <person name="Schaffer R.J."/>
        </authorList>
    </citation>
    <scope>NUCLEOTIDE SEQUENCE [LARGE SCALE GENOMIC DNA]</scope>
    <source>
        <strain evidence="11">cv. Red5</strain>
    </source>
</reference>
<dbReference type="Proteomes" id="UP000241394">
    <property type="component" value="Chromosome LG15"/>
</dbReference>
<reference evidence="10 11" key="1">
    <citation type="submission" date="2017-07" db="EMBL/GenBank/DDBJ databases">
        <title>An improved, manually edited Actinidia chinensis var. chinensis (kiwifruit) genome highlights the challenges associated with draft genomes and gene prediction in plants.</title>
        <authorList>
            <person name="Pilkington S."/>
            <person name="Crowhurst R."/>
            <person name="Hilario E."/>
            <person name="Nardozza S."/>
            <person name="Fraser L."/>
            <person name="Peng Y."/>
            <person name="Gunaseelan K."/>
            <person name="Simpson R."/>
            <person name="Tahir J."/>
            <person name="Deroles S."/>
            <person name="Templeton K."/>
            <person name="Luo Z."/>
            <person name="Davy M."/>
            <person name="Cheng C."/>
            <person name="Mcneilage M."/>
            <person name="Scaglione D."/>
            <person name="Liu Y."/>
            <person name="Zhang Q."/>
            <person name="Datson P."/>
            <person name="De Silva N."/>
            <person name="Gardiner S."/>
            <person name="Bassett H."/>
            <person name="Chagne D."/>
            <person name="Mccallum J."/>
            <person name="Dzierzon H."/>
            <person name="Deng C."/>
            <person name="Wang Y.-Y."/>
            <person name="Barron N."/>
            <person name="Manako K."/>
            <person name="Bowen J."/>
            <person name="Foster T."/>
            <person name="Erridge Z."/>
            <person name="Tiffin H."/>
            <person name="Waite C."/>
            <person name="Davies K."/>
            <person name="Grierson E."/>
            <person name="Laing W."/>
            <person name="Kirk R."/>
            <person name="Chen X."/>
            <person name="Wood M."/>
            <person name="Montefiori M."/>
            <person name="Brummell D."/>
            <person name="Schwinn K."/>
            <person name="Catanach A."/>
            <person name="Fullerton C."/>
            <person name="Li D."/>
            <person name="Meiyalaghan S."/>
            <person name="Nieuwenhuizen N."/>
            <person name="Read N."/>
            <person name="Prakash R."/>
            <person name="Hunter D."/>
            <person name="Zhang H."/>
            <person name="Mckenzie M."/>
            <person name="Knabel M."/>
            <person name="Harris A."/>
            <person name="Allan A."/>
            <person name="Chen A."/>
            <person name="Janssen B."/>
            <person name="Plunkett B."/>
            <person name="Dwamena C."/>
            <person name="Voogd C."/>
            <person name="Leif D."/>
            <person name="Lafferty D."/>
            <person name="Souleyre E."/>
            <person name="Varkonyi-Gasic E."/>
            <person name="Gambi F."/>
            <person name="Hanley J."/>
            <person name="Yao J.-L."/>
            <person name="Cheung J."/>
            <person name="David K."/>
            <person name="Warren B."/>
            <person name="Marsh K."/>
            <person name="Snowden K."/>
            <person name="Lin-Wang K."/>
            <person name="Brian L."/>
            <person name="Martinez-Sanchez M."/>
            <person name="Wang M."/>
            <person name="Ileperuma N."/>
            <person name="Macnee N."/>
            <person name="Campin R."/>
            <person name="Mcatee P."/>
            <person name="Drummond R."/>
            <person name="Espley R."/>
            <person name="Ireland H."/>
            <person name="Wu R."/>
            <person name="Atkinson R."/>
            <person name="Karunairetnam S."/>
            <person name="Bulley S."/>
            <person name="Chunkath S."/>
            <person name="Hanley Z."/>
            <person name="Storey R."/>
            <person name="Thrimawithana A."/>
            <person name="Thomson S."/>
            <person name="David C."/>
            <person name="Testolin R."/>
        </authorList>
    </citation>
    <scope>NUCLEOTIDE SEQUENCE [LARGE SCALE GENOMIC DNA]</scope>
    <source>
        <strain evidence="11">cv. Red5</strain>
        <tissue evidence="10">Young leaf</tissue>
    </source>
</reference>
<proteinExistence type="predicted"/>
<evidence type="ECO:0000256" key="4">
    <source>
        <dbReference type="ARBA" id="ARBA00022833"/>
    </source>
</evidence>
<dbReference type="InterPro" id="IPR052426">
    <property type="entry name" value="Plant_dev_regulator"/>
</dbReference>
<protein>
    <submittedName>
        <fullName evidence="10">Transcriptional regulator RABBIT EARS like</fullName>
    </submittedName>
</protein>
<dbReference type="AlphaFoldDB" id="A0A2R6QKC2"/>
<dbReference type="STRING" id="1590841.A0A2R6QKC2"/>
<sequence length="319" mass="35781">MWSKRKNSLNSHLPSQQSTLNYPLFYGDSWEEQAFAEDAAGAVGGCVWPPSSYSCKFCKREFKSAQALGGHMNVHRSERARLKQSSSPEDNEILDHYLQNHHNHIPCTYPSQICTMICNPKPESPTSPRNAILDRHHQNLSDHIPYTSLGVQYPNSQICTMICNSNPKTAPSRVSPPPAQDSRDERISLTIFSPPILEEHQNKASIVSLPPWSNLVADKYIHIPDPQNKFSGAKEDYATVDLSKRLNLVVRQKSSRVKEEGLSCKRRRTDHDSTLLPSMKSNSTCGHLLQSKVGDQLVSSSTIEDLDLELRLGGRPKVK</sequence>
<evidence type="ECO:0000313" key="10">
    <source>
        <dbReference type="EMBL" id="PSS09860.1"/>
    </source>
</evidence>
<keyword evidence="2" id="KW-0479">Metal-binding</keyword>
<dbReference type="Gene3D" id="3.30.160.60">
    <property type="entry name" value="Classic Zinc Finger"/>
    <property type="match status" value="1"/>
</dbReference>